<dbReference type="Proteomes" id="UP001169242">
    <property type="component" value="Unassembled WGS sequence"/>
</dbReference>
<dbReference type="NCBIfam" id="TIGR03801">
    <property type="entry name" value="asp_4_decarbox"/>
    <property type="match status" value="1"/>
</dbReference>
<dbReference type="GO" id="GO:0016829">
    <property type="term" value="F:lyase activity"/>
    <property type="evidence" value="ECO:0007669"/>
    <property type="project" value="UniProtKB-KW"/>
</dbReference>
<keyword evidence="4" id="KW-0456">Lyase</keyword>
<evidence type="ECO:0000256" key="1">
    <source>
        <dbReference type="ARBA" id="ARBA00022898"/>
    </source>
</evidence>
<evidence type="ECO:0000259" key="3">
    <source>
        <dbReference type="Pfam" id="PF00155"/>
    </source>
</evidence>
<dbReference type="InterPro" id="IPR015422">
    <property type="entry name" value="PyrdxlP-dep_Trfase_small"/>
</dbReference>
<proteinExistence type="inferred from homology"/>
<accession>A0AA42DQP0</accession>
<dbReference type="PANTHER" id="PTHR43795:SF2">
    <property type="entry name" value="BIFUNCTIONAL ASPARTATE AMINOTRANSFERASE AND GLUTAMATE_ASPARTATE-PREPHENATE AMINOTRANSFERASE"/>
    <property type="match status" value="1"/>
</dbReference>
<dbReference type="RefSeq" id="WP_271013001.1">
    <property type="nucleotide sequence ID" value="NZ_JAQIFT010000059.1"/>
</dbReference>
<dbReference type="Pfam" id="PF00155">
    <property type="entry name" value="Aminotran_1_2"/>
    <property type="match status" value="1"/>
</dbReference>
<dbReference type="GO" id="GO:0008483">
    <property type="term" value="F:transaminase activity"/>
    <property type="evidence" value="ECO:0007669"/>
    <property type="project" value="UniProtKB-KW"/>
</dbReference>
<dbReference type="InterPro" id="IPR004838">
    <property type="entry name" value="NHTrfase_class1_PyrdxlP-BS"/>
</dbReference>
<dbReference type="NCBIfam" id="NF006755">
    <property type="entry name" value="PRK09275.1"/>
    <property type="match status" value="1"/>
</dbReference>
<dbReference type="Gene3D" id="1.10.20.110">
    <property type="match status" value="1"/>
</dbReference>
<dbReference type="PROSITE" id="PS00105">
    <property type="entry name" value="AA_TRANSFER_CLASS_1"/>
    <property type="match status" value="1"/>
</dbReference>
<dbReference type="Gene3D" id="3.90.1150.10">
    <property type="entry name" value="Aspartate Aminotransferase, domain 1"/>
    <property type="match status" value="1"/>
</dbReference>
<comment type="caution">
    <text evidence="4">The sequence shown here is derived from an EMBL/GenBank/DDBJ whole genome shotgun (WGS) entry which is preliminary data.</text>
</comment>
<name>A0AA42DQP0_9FIRM</name>
<dbReference type="EMBL" id="JAQIFT010000059">
    <property type="protein sequence ID" value="MDA3733093.1"/>
    <property type="molecule type" value="Genomic_DNA"/>
</dbReference>
<dbReference type="Gene3D" id="3.40.640.10">
    <property type="entry name" value="Type I PLP-dependent aspartate aminotransferase-like (Major domain)"/>
    <property type="match status" value="1"/>
</dbReference>
<feature type="domain" description="Aminotransferase class I/classII large" evidence="3">
    <location>
        <begin position="194"/>
        <end position="514"/>
    </location>
</feature>
<comment type="similarity">
    <text evidence="2">Belongs to the class-I pyridoxal-phosphate-dependent aminotransferase family.</text>
</comment>
<gene>
    <name evidence="4" type="primary">aspD</name>
    <name evidence="4" type="ORF">PBV87_16575</name>
</gene>
<dbReference type="GO" id="GO:0006520">
    <property type="term" value="P:amino acid metabolic process"/>
    <property type="evidence" value="ECO:0007669"/>
    <property type="project" value="TreeGrafter"/>
</dbReference>
<evidence type="ECO:0000256" key="2">
    <source>
        <dbReference type="RuleBase" id="RU000481"/>
    </source>
</evidence>
<dbReference type="InterPro" id="IPR015424">
    <property type="entry name" value="PyrdxlP-dep_Trfase"/>
</dbReference>
<dbReference type="GO" id="GO:0030170">
    <property type="term" value="F:pyridoxal phosphate binding"/>
    <property type="evidence" value="ECO:0007669"/>
    <property type="project" value="InterPro"/>
</dbReference>
<reference evidence="4" key="1">
    <citation type="journal article" date="2023" name="Int. J. Syst. Evol. Microbiol.">
        <title>&lt;i&gt;Holtiella tumoricola&lt;/i&gt; gen. nov. sp. nov., isolated from a human clinical sample.</title>
        <authorList>
            <person name="Allen-Vercoe E."/>
            <person name="Daigneault M.C."/>
            <person name="Vancuren S.J."/>
            <person name="Cochrane K."/>
            <person name="O'Neal L.L."/>
            <person name="Sankaranarayanan K."/>
            <person name="Lawson P.A."/>
        </authorList>
    </citation>
    <scope>NUCLEOTIDE SEQUENCE</scope>
    <source>
        <strain evidence="4">CC70A</strain>
    </source>
</reference>
<dbReference type="PANTHER" id="PTHR43795">
    <property type="entry name" value="BIFUNCTIONAL ASPARTATE AMINOTRANSFERASE AND GLUTAMATE/ASPARTATE-PREPHENATE AMINOTRANSFERASE-RELATED"/>
    <property type="match status" value="1"/>
</dbReference>
<sequence length="535" mass="61449">MSCPTRGEVESLYDKISGFEFKEILINIAKSSKEKQPILDAGRGNPNWTATLPRQAFFAFGQFAVLETQRTWQEENLAGMPSRDGIGARLTRFLSAYPDRKVAGFIREFVDYGVKTLGFKEEAWIHELAHGIIGDQYPFPDRSLVHIEKLVKAYLLKELCPNREIEGKFDMFSVEGGAAGMCYLFDSLMHNHLLHKGDKIALMTPIFTPYLEIPELPDYEFETIYIRATEVEEDGHTSMQYTKEALDQLKDNEVKAVFIVNPNNPLSIALSGTSKQYLIDLVKNDRPDLMIVTDDVYSTFVPQFCSLLADLPYNTLCIYSFSKYFGVTGWRLGTVLLHERNVFDDQIKKLQPWEHEELEKRYTSLGTHACDVKFIDRMVADSRLVALNHTAGLSTPQQVQMAFFSGFALLDEGDHYKKLTRRICKKRKRTLYEGMQRVIKKDPYDAYYYTEVNLKEWLVEEWGQEVADAVISRYKCVDFLYELAHQHNVILLAADGFASSKWGVRVSLANLDEGAYLRIGRAMYKVLNQWVKEVK</sequence>
<dbReference type="SUPFAM" id="SSF53383">
    <property type="entry name" value="PLP-dependent transferases"/>
    <property type="match status" value="1"/>
</dbReference>
<dbReference type="EC" id="2.6.1.-" evidence="2"/>
<dbReference type="InterPro" id="IPR015421">
    <property type="entry name" value="PyrdxlP-dep_Trfase_major"/>
</dbReference>
<dbReference type="CDD" id="cd00609">
    <property type="entry name" value="AAT_like"/>
    <property type="match status" value="1"/>
</dbReference>
<keyword evidence="2" id="KW-0032">Aminotransferase</keyword>
<dbReference type="InterPro" id="IPR004839">
    <property type="entry name" value="Aminotransferase_I/II_large"/>
</dbReference>
<dbReference type="InterPro" id="IPR022518">
    <property type="entry name" value="Aspartate_4-decarboxylase"/>
</dbReference>
<keyword evidence="5" id="KW-1185">Reference proteome</keyword>
<protein>
    <recommendedName>
        <fullName evidence="2">Aminotransferase</fullName>
        <ecNumber evidence="2">2.6.1.-</ecNumber>
    </recommendedName>
</protein>
<evidence type="ECO:0000313" key="5">
    <source>
        <dbReference type="Proteomes" id="UP001169242"/>
    </source>
</evidence>
<comment type="cofactor">
    <cofactor evidence="2">
        <name>pyridoxal 5'-phosphate</name>
        <dbReference type="ChEBI" id="CHEBI:597326"/>
    </cofactor>
</comment>
<organism evidence="4 5">
    <name type="scientific">Holtiella tumoricola</name>
    <dbReference type="NCBI Taxonomy" id="3018743"/>
    <lineage>
        <taxon>Bacteria</taxon>
        <taxon>Bacillati</taxon>
        <taxon>Bacillota</taxon>
        <taxon>Clostridia</taxon>
        <taxon>Lachnospirales</taxon>
        <taxon>Cellulosilyticaceae</taxon>
        <taxon>Holtiella</taxon>
    </lineage>
</organism>
<evidence type="ECO:0000313" key="4">
    <source>
        <dbReference type="EMBL" id="MDA3733093.1"/>
    </source>
</evidence>
<keyword evidence="2" id="KW-0808">Transferase</keyword>
<dbReference type="AlphaFoldDB" id="A0AA42DQP0"/>
<dbReference type="InterPro" id="IPR050478">
    <property type="entry name" value="Ethylene_sulfur-biosynth"/>
</dbReference>
<keyword evidence="1" id="KW-0663">Pyridoxal phosphate</keyword>